<feature type="transmembrane region" description="Helical" evidence="1">
    <location>
        <begin position="77"/>
        <end position="98"/>
    </location>
</feature>
<dbReference type="InterPro" id="IPR002656">
    <property type="entry name" value="Acyl_transf_3_dom"/>
</dbReference>
<keyword evidence="3" id="KW-0808">Transferase</keyword>
<feature type="transmembrane region" description="Helical" evidence="1">
    <location>
        <begin position="140"/>
        <end position="160"/>
    </location>
</feature>
<sequence>MLKDNIIKFPKENNLELLRLIFALQVVISHMSSHMEFPIPSFISYFPGVPAFFFVSGLLIYTSYLNAPGKKYITNRFLRLFPGLLIVTAGGILLILFAKGYPFIRENLPIIITWSFSQITIGQAFNPSIFRDIGVGVINGSLWTITVEIIFYLVVPIIVLF</sequence>
<evidence type="ECO:0000259" key="2">
    <source>
        <dbReference type="Pfam" id="PF01757"/>
    </source>
</evidence>
<keyword evidence="4" id="KW-1185">Reference proteome</keyword>
<feature type="transmembrane region" description="Helical" evidence="1">
    <location>
        <begin position="45"/>
        <end position="65"/>
    </location>
</feature>
<keyword evidence="1" id="KW-0812">Transmembrane</keyword>
<dbReference type="PANTHER" id="PTHR23028">
    <property type="entry name" value="ACETYLTRANSFERASE"/>
    <property type="match status" value="1"/>
</dbReference>
<gene>
    <name evidence="3" type="ORF">J9253_00185</name>
</gene>
<keyword evidence="1" id="KW-0472">Membrane</keyword>
<proteinExistence type="predicted"/>
<reference evidence="3 4" key="1">
    <citation type="submission" date="2021-04" db="EMBL/GenBank/DDBJ databases">
        <title>Genomics, taxonomy and metabolism of representatives of sulfur bacteria of the genus Thiothrix: Thiothrix fructosivorans QT, Thiothrix unzii A1T and three new species, Thiothrix subterranea sp. nov., Thiothrix litoralis sp. nov. and 'Candidatus Thiothrix anitrata' sp. nov.</title>
        <authorList>
            <person name="Ravin N.V."/>
            <person name="Smolyakov D."/>
            <person name="Rudenko T.S."/>
            <person name="Mardanov A.V."/>
            <person name="Beletsky A.V."/>
            <person name="Markov N.D."/>
            <person name="Fomenkov A.I."/>
            <person name="Roberts R.J."/>
            <person name="Karnachuk O.V."/>
            <person name="Novikov A."/>
            <person name="Grabovich M.Y."/>
        </authorList>
    </citation>
    <scope>NUCLEOTIDE SEQUENCE [LARGE SCALE GENOMIC DNA]</scope>
    <source>
        <strain evidence="3 4">AS</strain>
    </source>
</reference>
<name>A0ABX7WRA6_9GAMM</name>
<dbReference type="Pfam" id="PF01757">
    <property type="entry name" value="Acyl_transf_3"/>
    <property type="match status" value="1"/>
</dbReference>
<accession>A0ABX7WRA6</accession>
<dbReference type="InterPro" id="IPR050879">
    <property type="entry name" value="Acyltransferase_3"/>
</dbReference>
<dbReference type="GO" id="GO:0016746">
    <property type="term" value="F:acyltransferase activity"/>
    <property type="evidence" value="ECO:0007669"/>
    <property type="project" value="UniProtKB-KW"/>
</dbReference>
<feature type="domain" description="Acyltransferase 3" evidence="2">
    <location>
        <begin position="14"/>
        <end position="159"/>
    </location>
</feature>
<keyword evidence="1" id="KW-1133">Transmembrane helix</keyword>
<protein>
    <submittedName>
        <fullName evidence="3">Acyltransferase</fullName>
    </submittedName>
</protein>
<keyword evidence="3" id="KW-0012">Acyltransferase</keyword>
<evidence type="ECO:0000256" key="1">
    <source>
        <dbReference type="SAM" id="Phobius"/>
    </source>
</evidence>
<organism evidence="3 4">
    <name type="scientific">Thiothrix litoralis</name>
    <dbReference type="NCBI Taxonomy" id="2891210"/>
    <lineage>
        <taxon>Bacteria</taxon>
        <taxon>Pseudomonadati</taxon>
        <taxon>Pseudomonadota</taxon>
        <taxon>Gammaproteobacteria</taxon>
        <taxon>Thiotrichales</taxon>
        <taxon>Thiotrichaceae</taxon>
        <taxon>Thiothrix</taxon>
    </lineage>
</organism>
<dbReference type="EMBL" id="CP072801">
    <property type="protein sequence ID" value="QTR46419.1"/>
    <property type="molecule type" value="Genomic_DNA"/>
</dbReference>
<dbReference type="RefSeq" id="WP_210222755.1">
    <property type="nucleotide sequence ID" value="NZ_CP072801.1"/>
</dbReference>
<evidence type="ECO:0000313" key="3">
    <source>
        <dbReference type="EMBL" id="QTR46419.1"/>
    </source>
</evidence>
<dbReference type="Proteomes" id="UP000672039">
    <property type="component" value="Chromosome"/>
</dbReference>
<evidence type="ECO:0000313" key="4">
    <source>
        <dbReference type="Proteomes" id="UP000672039"/>
    </source>
</evidence>
<dbReference type="PANTHER" id="PTHR23028:SF53">
    <property type="entry name" value="ACYL_TRANSF_3 DOMAIN-CONTAINING PROTEIN"/>
    <property type="match status" value="1"/>
</dbReference>